<proteinExistence type="predicted"/>
<dbReference type="EMBL" id="OU896707">
    <property type="protein sequence ID" value="CAG9813678.1"/>
    <property type="molecule type" value="Genomic_DNA"/>
</dbReference>
<feature type="region of interest" description="Disordered" evidence="1">
    <location>
        <begin position="38"/>
        <end position="64"/>
    </location>
</feature>
<organism evidence="3 4">
    <name type="scientific">Phaedon cochleariae</name>
    <name type="common">Mustard beetle</name>
    <dbReference type="NCBI Taxonomy" id="80249"/>
    <lineage>
        <taxon>Eukaryota</taxon>
        <taxon>Metazoa</taxon>
        <taxon>Ecdysozoa</taxon>
        <taxon>Arthropoda</taxon>
        <taxon>Hexapoda</taxon>
        <taxon>Insecta</taxon>
        <taxon>Pterygota</taxon>
        <taxon>Neoptera</taxon>
        <taxon>Endopterygota</taxon>
        <taxon>Coleoptera</taxon>
        <taxon>Polyphaga</taxon>
        <taxon>Cucujiformia</taxon>
        <taxon>Chrysomeloidea</taxon>
        <taxon>Chrysomelidae</taxon>
        <taxon>Chrysomelinae</taxon>
        <taxon>Chrysomelini</taxon>
        <taxon>Phaedon</taxon>
    </lineage>
</organism>
<evidence type="ECO:0000313" key="4">
    <source>
        <dbReference type="Proteomes" id="UP001153737"/>
    </source>
</evidence>
<reference evidence="3" key="2">
    <citation type="submission" date="2022-10" db="EMBL/GenBank/DDBJ databases">
        <authorList>
            <consortium name="ENA_rothamsted_submissions"/>
            <consortium name="culmorum"/>
            <person name="King R."/>
        </authorList>
    </citation>
    <scope>NUCLEOTIDE SEQUENCE</scope>
</reference>
<evidence type="ECO:0000313" key="3">
    <source>
        <dbReference type="EMBL" id="CAG9813678.1"/>
    </source>
</evidence>
<feature type="transmembrane region" description="Helical" evidence="2">
    <location>
        <begin position="97"/>
        <end position="115"/>
    </location>
</feature>
<sequence length="166" mass="19009">MKYHYGTAMRPYQCKMYFNTITLEDSASTDLVYDQLSTNEEPQTSSKVSSEEITNISDEKSSHTVNNDDILSQKRGTTNISIYIDDFENDHWNQMDMIYCTMCFSIWIILLSFYLPISNVTIYLLVTALIGVYLNVSAMSLKKEVSVITENCKCQSKQSTDTIIII</sequence>
<dbReference type="Proteomes" id="UP001153737">
    <property type="component" value="Chromosome 1"/>
</dbReference>
<protein>
    <submittedName>
        <fullName evidence="3">Uncharacterized protein</fullName>
    </submittedName>
</protein>
<keyword evidence="2" id="KW-1133">Transmembrane helix</keyword>
<dbReference type="AlphaFoldDB" id="A0A9N9S894"/>
<gene>
    <name evidence="3" type="ORF">PHAECO_LOCUS175</name>
</gene>
<keyword evidence="4" id="KW-1185">Reference proteome</keyword>
<evidence type="ECO:0000256" key="2">
    <source>
        <dbReference type="SAM" id="Phobius"/>
    </source>
</evidence>
<keyword evidence="2" id="KW-0472">Membrane</keyword>
<name>A0A9N9S894_PHACE</name>
<feature type="compositionally biased region" description="Polar residues" evidence="1">
    <location>
        <begin position="38"/>
        <end position="56"/>
    </location>
</feature>
<keyword evidence="2" id="KW-0812">Transmembrane</keyword>
<reference evidence="3" key="1">
    <citation type="submission" date="2022-01" db="EMBL/GenBank/DDBJ databases">
        <authorList>
            <person name="King R."/>
        </authorList>
    </citation>
    <scope>NUCLEOTIDE SEQUENCE</scope>
</reference>
<accession>A0A9N9S894</accession>
<evidence type="ECO:0000256" key="1">
    <source>
        <dbReference type="SAM" id="MobiDB-lite"/>
    </source>
</evidence>